<protein>
    <recommendedName>
        <fullName evidence="2">TIL domain-containing protein</fullName>
    </recommendedName>
</protein>
<proteinExistence type="predicted"/>
<sequence>MGFLTLNMVFLVAILLQQIDRCSLQGLKCPPNSSPGSVTDCDRTCGNADVDKFPPDCDKTSKPGCKCDYGLFAQTGTSGESVECVKPEECKVECGPNKYYDSQATSCQATCEHPDLPKVCRGIPRPGCVCEKEYIRSEKDNYACIEKCKCKPPVTKS</sequence>
<name>A0A8J6BK15_ELECQ</name>
<dbReference type="CDD" id="cd19941">
    <property type="entry name" value="TIL"/>
    <property type="match status" value="1"/>
</dbReference>
<dbReference type="AlphaFoldDB" id="A0A8J6BK15"/>
<dbReference type="InterPro" id="IPR002919">
    <property type="entry name" value="TIL_dom"/>
</dbReference>
<evidence type="ECO:0000313" key="4">
    <source>
        <dbReference type="Proteomes" id="UP000770717"/>
    </source>
</evidence>
<evidence type="ECO:0000259" key="2">
    <source>
        <dbReference type="Pfam" id="PF01826"/>
    </source>
</evidence>
<accession>A0A8J6BK15</accession>
<evidence type="ECO:0000256" key="1">
    <source>
        <dbReference type="SAM" id="SignalP"/>
    </source>
</evidence>
<evidence type="ECO:0000313" key="3">
    <source>
        <dbReference type="EMBL" id="KAG9465135.1"/>
    </source>
</evidence>
<feature type="chain" id="PRO_5035187461" description="TIL domain-containing protein" evidence="1">
    <location>
        <begin position="25"/>
        <end position="157"/>
    </location>
</feature>
<comment type="caution">
    <text evidence="3">The sequence shown here is derived from an EMBL/GenBank/DDBJ whole genome shotgun (WGS) entry which is preliminary data.</text>
</comment>
<feature type="signal peptide" evidence="1">
    <location>
        <begin position="1"/>
        <end position="24"/>
    </location>
</feature>
<feature type="domain" description="TIL" evidence="2">
    <location>
        <begin position="94"/>
        <end position="150"/>
    </location>
</feature>
<dbReference type="Pfam" id="PF01826">
    <property type="entry name" value="TIL"/>
    <property type="match status" value="1"/>
</dbReference>
<dbReference type="SUPFAM" id="SSF57567">
    <property type="entry name" value="Serine protease inhibitors"/>
    <property type="match status" value="2"/>
</dbReference>
<gene>
    <name evidence="3" type="ORF">GDO78_018851</name>
</gene>
<keyword evidence="1" id="KW-0732">Signal</keyword>
<keyword evidence="4" id="KW-1185">Reference proteome</keyword>
<dbReference type="OrthoDB" id="9902260at2759"/>
<dbReference type="EMBL" id="WNTK01003425">
    <property type="protein sequence ID" value="KAG9465135.1"/>
    <property type="molecule type" value="Genomic_DNA"/>
</dbReference>
<reference evidence="3" key="1">
    <citation type="thesis" date="2020" institute="ProQuest LLC" country="789 East Eisenhower Parkway, Ann Arbor, MI, USA">
        <title>Comparative Genomics and Chromosome Evolution.</title>
        <authorList>
            <person name="Mudd A.B."/>
        </authorList>
    </citation>
    <scope>NUCLEOTIDE SEQUENCE</scope>
    <source>
        <strain evidence="3">HN-11 Male</strain>
        <tissue evidence="3">Kidney and liver</tissue>
    </source>
</reference>
<dbReference type="InterPro" id="IPR036084">
    <property type="entry name" value="Ser_inhib-like_sf"/>
</dbReference>
<dbReference type="Gene3D" id="2.10.25.10">
    <property type="entry name" value="Laminin"/>
    <property type="match status" value="2"/>
</dbReference>
<dbReference type="Proteomes" id="UP000770717">
    <property type="component" value="Unassembled WGS sequence"/>
</dbReference>
<organism evidence="3 4">
    <name type="scientific">Eleutherodactylus coqui</name>
    <name type="common">Puerto Rican coqui</name>
    <dbReference type="NCBI Taxonomy" id="57060"/>
    <lineage>
        <taxon>Eukaryota</taxon>
        <taxon>Metazoa</taxon>
        <taxon>Chordata</taxon>
        <taxon>Craniata</taxon>
        <taxon>Vertebrata</taxon>
        <taxon>Euteleostomi</taxon>
        <taxon>Amphibia</taxon>
        <taxon>Batrachia</taxon>
        <taxon>Anura</taxon>
        <taxon>Neobatrachia</taxon>
        <taxon>Hyloidea</taxon>
        <taxon>Eleutherodactylidae</taxon>
        <taxon>Eleutherodactylinae</taxon>
        <taxon>Eleutherodactylus</taxon>
        <taxon>Eleutherodactylus</taxon>
    </lineage>
</organism>